<protein>
    <submittedName>
        <fullName evidence="2">RNA-directed DNA polymerase from mobile element jockey</fullName>
    </submittedName>
</protein>
<dbReference type="GO" id="GO:0003964">
    <property type="term" value="F:RNA-directed DNA polymerase activity"/>
    <property type="evidence" value="ECO:0007669"/>
    <property type="project" value="UniProtKB-KW"/>
</dbReference>
<evidence type="ECO:0000313" key="2">
    <source>
        <dbReference type="EMBL" id="MBY83617.1"/>
    </source>
</evidence>
<sequence length="228" mass="26016">MGTIECLSIFISHIYHSFNNKEFLVATFIDIRGAFDSANIHTLINHLPSLNAPPDFCNLLLSLYHKKNLFFSSRFGSSNIRFTFTSLPQGSCLSPILFNIYMSIIATQLSRSSHECLTYADDMIVFSSNKSLYLAIDRINLALRDLKNILTNLSFEIAPEKCKSVIFTWRRSVDHSNITPDDYAIPFAPNFTYLDITLVPKLRWQPHLLSLSAFTSRWSNFLKSVSNT</sequence>
<dbReference type="AlphaFoldDB" id="A0A2S2R0R8"/>
<reference evidence="2" key="1">
    <citation type="submission" date="2018-04" db="EMBL/GenBank/DDBJ databases">
        <title>Transcriptome assembly of Sipha flava.</title>
        <authorList>
            <person name="Scully E.D."/>
            <person name="Geib S.M."/>
            <person name="Palmer N.A."/>
            <person name="Koch K."/>
            <person name="Bradshaw J."/>
            <person name="Heng-Moss T."/>
            <person name="Sarath G."/>
        </authorList>
    </citation>
    <scope>NUCLEOTIDE SEQUENCE</scope>
</reference>
<keyword evidence="2" id="KW-0808">Transferase</keyword>
<gene>
    <name evidence="2" type="primary">pol_72</name>
    <name evidence="2" type="ORF">g.4322</name>
</gene>
<dbReference type="PANTHER" id="PTHR19446">
    <property type="entry name" value="REVERSE TRANSCRIPTASES"/>
    <property type="match status" value="1"/>
</dbReference>
<dbReference type="SUPFAM" id="SSF56672">
    <property type="entry name" value="DNA/RNA polymerases"/>
    <property type="match status" value="1"/>
</dbReference>
<dbReference type="InterPro" id="IPR000477">
    <property type="entry name" value="RT_dom"/>
</dbReference>
<name>A0A2S2R0R8_9HEMI</name>
<dbReference type="Gene3D" id="3.30.70.270">
    <property type="match status" value="1"/>
</dbReference>
<feature type="domain" description="Reverse transcriptase" evidence="1">
    <location>
        <begin position="1"/>
        <end position="198"/>
    </location>
</feature>
<dbReference type="InterPro" id="IPR043502">
    <property type="entry name" value="DNA/RNA_pol_sf"/>
</dbReference>
<evidence type="ECO:0000259" key="1">
    <source>
        <dbReference type="PROSITE" id="PS50878"/>
    </source>
</evidence>
<dbReference type="PROSITE" id="PS50878">
    <property type="entry name" value="RT_POL"/>
    <property type="match status" value="1"/>
</dbReference>
<dbReference type="EMBL" id="GGMS01014414">
    <property type="protein sequence ID" value="MBY83617.1"/>
    <property type="molecule type" value="Transcribed_RNA"/>
</dbReference>
<accession>A0A2S2R0R8</accession>
<dbReference type="InterPro" id="IPR043128">
    <property type="entry name" value="Rev_trsase/Diguanyl_cyclase"/>
</dbReference>
<organism evidence="2">
    <name type="scientific">Sipha flava</name>
    <name type="common">yellow sugarcane aphid</name>
    <dbReference type="NCBI Taxonomy" id="143950"/>
    <lineage>
        <taxon>Eukaryota</taxon>
        <taxon>Metazoa</taxon>
        <taxon>Ecdysozoa</taxon>
        <taxon>Arthropoda</taxon>
        <taxon>Hexapoda</taxon>
        <taxon>Insecta</taxon>
        <taxon>Pterygota</taxon>
        <taxon>Neoptera</taxon>
        <taxon>Paraneoptera</taxon>
        <taxon>Hemiptera</taxon>
        <taxon>Sternorrhyncha</taxon>
        <taxon>Aphidomorpha</taxon>
        <taxon>Aphidoidea</taxon>
        <taxon>Aphididae</taxon>
        <taxon>Sipha</taxon>
    </lineage>
</organism>
<dbReference type="Pfam" id="PF00078">
    <property type="entry name" value="RVT_1"/>
    <property type="match status" value="1"/>
</dbReference>
<dbReference type="OrthoDB" id="6615518at2759"/>
<keyword evidence="2" id="KW-0548">Nucleotidyltransferase</keyword>
<proteinExistence type="predicted"/>
<keyword evidence="2" id="KW-0695">RNA-directed DNA polymerase</keyword>